<dbReference type="PANTHER" id="PTHR13954:SF6">
    <property type="entry name" value="NON-SPECIFIC SERINE_THREONINE PROTEIN KINASE"/>
    <property type="match status" value="1"/>
</dbReference>
<dbReference type="GO" id="GO:0003676">
    <property type="term" value="F:nucleic acid binding"/>
    <property type="evidence" value="ECO:0007669"/>
    <property type="project" value="InterPro"/>
</dbReference>
<evidence type="ECO:0000256" key="8">
    <source>
        <dbReference type="ARBA" id="ARBA00022777"/>
    </source>
</evidence>
<evidence type="ECO:0000256" key="4">
    <source>
        <dbReference type="ARBA" id="ARBA00022679"/>
    </source>
</evidence>
<dbReference type="GO" id="GO:1990604">
    <property type="term" value="C:IRE1-TRAF2-ASK1 complex"/>
    <property type="evidence" value="ECO:0007669"/>
    <property type="project" value="TreeGrafter"/>
</dbReference>
<dbReference type="Gene3D" id="1.20.1440.180">
    <property type="entry name" value="KEN domain"/>
    <property type="match status" value="2"/>
</dbReference>
<evidence type="ECO:0000256" key="6">
    <source>
        <dbReference type="ARBA" id="ARBA00022729"/>
    </source>
</evidence>
<keyword evidence="7" id="KW-0547">Nucleotide-binding</keyword>
<organism evidence="12">
    <name type="scientific">Aegilops tauschii</name>
    <name type="common">Tausch's goatgrass</name>
    <name type="synonym">Aegilops squarrosa</name>
    <dbReference type="NCBI Taxonomy" id="37682"/>
    <lineage>
        <taxon>Eukaryota</taxon>
        <taxon>Viridiplantae</taxon>
        <taxon>Streptophyta</taxon>
        <taxon>Embryophyta</taxon>
        <taxon>Tracheophyta</taxon>
        <taxon>Spermatophyta</taxon>
        <taxon>Magnoliopsida</taxon>
        <taxon>Liliopsida</taxon>
        <taxon>Poales</taxon>
        <taxon>Poaceae</taxon>
        <taxon>BOP clade</taxon>
        <taxon>Pooideae</taxon>
        <taxon>Triticodae</taxon>
        <taxon>Triticeae</taxon>
        <taxon>Triticinae</taxon>
        <taxon>Aegilops</taxon>
    </lineage>
</organism>
<dbReference type="GO" id="GO:0004674">
    <property type="term" value="F:protein serine/threonine kinase activity"/>
    <property type="evidence" value="ECO:0007669"/>
    <property type="project" value="UniProtKB-KW"/>
</dbReference>
<keyword evidence="10" id="KW-1133">Transmembrane helix</keyword>
<feature type="region of interest" description="Disordered" evidence="11">
    <location>
        <begin position="780"/>
        <end position="820"/>
    </location>
</feature>
<dbReference type="PROSITE" id="PS50011">
    <property type="entry name" value="PROTEIN_KINASE_DOM"/>
    <property type="match status" value="1"/>
</dbReference>
<evidence type="ECO:0000256" key="5">
    <source>
        <dbReference type="ARBA" id="ARBA00022692"/>
    </source>
</evidence>
<dbReference type="InterPro" id="IPR002156">
    <property type="entry name" value="RNaseH_domain"/>
</dbReference>
<name>M8B7Q0_AEGTA</name>
<dbReference type="InterPro" id="IPR045133">
    <property type="entry name" value="IRE1/2-like"/>
</dbReference>
<accession>M8B7Q0</accession>
<dbReference type="GO" id="GO:0006397">
    <property type="term" value="P:mRNA processing"/>
    <property type="evidence" value="ECO:0007669"/>
    <property type="project" value="InterPro"/>
</dbReference>
<dbReference type="InterPro" id="IPR000719">
    <property type="entry name" value="Prot_kinase_dom"/>
</dbReference>
<keyword evidence="3" id="KW-0723">Serine/threonine-protein kinase</keyword>
<dbReference type="FunFam" id="3.30.200.20:FF:000077">
    <property type="entry name" value="Putative Serine/threonine-protein kinase/endoribonuclease IRE1"/>
    <property type="match status" value="1"/>
</dbReference>
<dbReference type="GO" id="GO:0051082">
    <property type="term" value="F:unfolded protein binding"/>
    <property type="evidence" value="ECO:0007669"/>
    <property type="project" value="TreeGrafter"/>
</dbReference>
<protein>
    <recommendedName>
        <fullName evidence="2">non-specific serine/threonine protein kinase</fullName>
        <ecNumber evidence="2">2.7.11.1</ecNumber>
    </recommendedName>
</protein>
<dbReference type="Pfam" id="PF00069">
    <property type="entry name" value="Pkinase"/>
    <property type="match status" value="1"/>
</dbReference>
<dbReference type="GO" id="GO:0005524">
    <property type="term" value="F:ATP binding"/>
    <property type="evidence" value="ECO:0007669"/>
    <property type="project" value="UniProtKB-KW"/>
</dbReference>
<dbReference type="SUPFAM" id="SSF50998">
    <property type="entry name" value="Quinoprotein alcohol dehydrogenase-like"/>
    <property type="match status" value="1"/>
</dbReference>
<keyword evidence="4" id="KW-0808">Transferase</keyword>
<dbReference type="PROSITE" id="PS00108">
    <property type="entry name" value="PROTEIN_KINASE_ST"/>
    <property type="match status" value="1"/>
</dbReference>
<dbReference type="InterPro" id="IPR010513">
    <property type="entry name" value="KEN_dom"/>
</dbReference>
<dbReference type="Gene3D" id="2.130.10.10">
    <property type="entry name" value="YVTN repeat-like/Quinoprotein amine dehydrogenase"/>
    <property type="match status" value="1"/>
</dbReference>
<keyword evidence="10" id="KW-0472">Membrane</keyword>
<dbReference type="FunFam" id="1.10.510.10:FF:000463">
    <property type="entry name" value="Serine/threonine-protein kinase/endoribonuclease IRE1a"/>
    <property type="match status" value="1"/>
</dbReference>
<dbReference type="Gene3D" id="1.10.510.10">
    <property type="entry name" value="Transferase(Phosphotransferase) domain 1"/>
    <property type="match status" value="1"/>
</dbReference>
<keyword evidence="5" id="KW-0812">Transmembrane</keyword>
<dbReference type="Pfam" id="PF13966">
    <property type="entry name" value="zf-RVT"/>
    <property type="match status" value="1"/>
</dbReference>
<dbReference type="Gene3D" id="3.30.200.20">
    <property type="entry name" value="Phosphorylase Kinase, domain 1"/>
    <property type="match status" value="1"/>
</dbReference>
<dbReference type="InterPro" id="IPR011047">
    <property type="entry name" value="Quinoprotein_ADH-like_sf"/>
</dbReference>
<feature type="compositionally biased region" description="Basic and acidic residues" evidence="11">
    <location>
        <begin position="780"/>
        <end position="790"/>
    </location>
</feature>
<dbReference type="EC" id="2.7.11.1" evidence="2"/>
<evidence type="ECO:0000256" key="3">
    <source>
        <dbReference type="ARBA" id="ARBA00022527"/>
    </source>
</evidence>
<dbReference type="PANTHER" id="PTHR13954">
    <property type="entry name" value="IRE1-RELATED"/>
    <property type="match status" value="1"/>
</dbReference>
<dbReference type="InterPro" id="IPR015943">
    <property type="entry name" value="WD40/YVTN_repeat-like_dom_sf"/>
</dbReference>
<evidence type="ECO:0000256" key="7">
    <source>
        <dbReference type="ARBA" id="ARBA00022741"/>
    </source>
</evidence>
<dbReference type="InterPro" id="IPR008271">
    <property type="entry name" value="Ser/Thr_kinase_AS"/>
</dbReference>
<sequence length="1306" mass="146389">MTKPKRDGGIGFRDMHLFNQALLARQAWRLIQKPESLCAGILKSKYFPNGNLLDTGFSSDASPVWRGIKFGLERIGDETKEWNVELVRQIFHNFDAEEICKLKTPKAEIEDCVAWHYEKSGIFTVKSACKLADSLKRNIMATTTSSSRSPGDRSVWDAIWKAKTPDKVKIFGWRVATSSLATKHNACKRATADDNVCEICGVDKEDEYHVVITCTRSKALRNAMREFWALPKEAEFRDTGSDWLQMLLLANTEEVRRKIMLILWQAWNLRNNNVHGDGKDTVSGSVQFLLRLHEDLLATDSEQELASAKNKLSAYPTSPCMPTQPYPILWAHPPTDKAKLNVDVAFLADHGEAWGGVVARDHMGHVLIGHVILETDCAEIGRELQTVRECRNACRAVLSNVRRQLSLFTSVEISIVSRKKNKLAHELAAIARKVGDFKIIADVPEGARLVMQNEIVTTMVSELRFYDNGTIQLVDRLSESPLWQFSTGPPLSKHITTTNSDLSYLIYPLDESDLVEVHNGTGVKLPWELEEFIARTPYIRDSVVTIGSKASTTFAVDADSGEIIYKHSLPAALNELAVPVGEAPSKLDVGRSSNIIVVVRTDYSISASDLGVHLFNWTRSSFSANYYVKQSHPNMLEQSSCLQENIPCIRTDGVPIKLTLPDSSTANALVLQDVNKVTTRDGADALRQLQTLVIPQQTASKSGVALNDTQNQTVDGALVHLVPADPQTNRFTNNAYGLLFPVLTLLVVLAWLVRLAYSSKSCKQFMSVLMKPFVREQKSIDLRGKSEGTSKRRKTRKKDGRANSTEIGSASDKESSGTGGSNEMLYALPDGLDGCQIGKLRVHKKEIGKGSNGTVVFEGSYDGREVAVKRLLRSHTDIAQKEIQNLIASDRDPNIVRLYGCDQDDNFVYISLERCRCSLADLIQQHTDPSFSDVEKIDVELWTQDGLPSPQLLKLMRDVVAGIVHLHSLGIIHRDLKPQNVLISKEGSLSAKLSDMGISKRLQEDMSSLSHHGTGYGSSGWQAPEQLRRASQTRAMDLFSLGCLIFYCITKGKHPFGEYYERDINIINGHFDLFVVDHIPEAVHLISLLLQPKPDERPTAMYAINHPLFWSPELRLLFLRDTSDRIEKTTETDLLNALESIGLQAFGGKWREKLDDGLVADVGRYRKYNFESTRDLLRLIRNKSGHYRELPADLKEGDHVSALPNWVLSLSFPKDSELQTKLTLVRFLLVEPAYPGPSPILGFSALSFQWYDVTVNYEELLGSLPEGFDRYFSSRFPKLLIEVYKVMSVYCKDEEDFRKYFIGMST</sequence>
<dbReference type="Pfam" id="PF06479">
    <property type="entry name" value="Ribonuc_2-5A"/>
    <property type="match status" value="2"/>
</dbReference>
<keyword evidence="6" id="KW-0732">Signal</keyword>
<evidence type="ECO:0000256" key="9">
    <source>
        <dbReference type="ARBA" id="ARBA00022840"/>
    </source>
</evidence>
<dbReference type="InterPro" id="IPR038357">
    <property type="entry name" value="KEN_sf"/>
</dbReference>
<dbReference type="InterPro" id="IPR011009">
    <property type="entry name" value="Kinase-like_dom_sf"/>
</dbReference>
<proteinExistence type="predicted"/>
<dbReference type="PROSITE" id="PS51392">
    <property type="entry name" value="KEN"/>
    <property type="match status" value="1"/>
</dbReference>
<dbReference type="SUPFAM" id="SSF56112">
    <property type="entry name" value="Protein kinase-like (PK-like)"/>
    <property type="match status" value="1"/>
</dbReference>
<reference evidence="12" key="1">
    <citation type="submission" date="2015-06" db="UniProtKB">
        <authorList>
            <consortium name="EnsemblPlants"/>
        </authorList>
    </citation>
    <scope>IDENTIFICATION</scope>
</reference>
<dbReference type="InterPro" id="IPR026960">
    <property type="entry name" value="RVT-Znf"/>
</dbReference>
<keyword evidence="8" id="KW-0418">Kinase</keyword>
<dbReference type="EnsemblPlants" id="EMT09680">
    <property type="protein sequence ID" value="EMT09680"/>
    <property type="gene ID" value="F775_00063"/>
</dbReference>
<dbReference type="SMART" id="SM00220">
    <property type="entry name" value="S_TKc"/>
    <property type="match status" value="1"/>
</dbReference>
<evidence type="ECO:0000256" key="1">
    <source>
        <dbReference type="ARBA" id="ARBA00004479"/>
    </source>
</evidence>
<dbReference type="Pfam" id="PF13456">
    <property type="entry name" value="RVT_3"/>
    <property type="match status" value="1"/>
</dbReference>
<evidence type="ECO:0000313" key="12">
    <source>
        <dbReference type="EnsemblPlants" id="EMT09680"/>
    </source>
</evidence>
<keyword evidence="9" id="KW-0067">ATP-binding</keyword>
<comment type="subcellular location">
    <subcellularLocation>
        <location evidence="1">Membrane</location>
        <topology evidence="1">Single-pass type I membrane protein</topology>
    </subcellularLocation>
</comment>
<evidence type="ECO:0000256" key="11">
    <source>
        <dbReference type="SAM" id="MobiDB-lite"/>
    </source>
</evidence>
<dbReference type="GO" id="GO:0036498">
    <property type="term" value="P:IRE1-mediated unfolded protein response"/>
    <property type="evidence" value="ECO:0007669"/>
    <property type="project" value="TreeGrafter"/>
</dbReference>
<dbReference type="GO" id="GO:0004523">
    <property type="term" value="F:RNA-DNA hybrid ribonuclease activity"/>
    <property type="evidence" value="ECO:0007669"/>
    <property type="project" value="InterPro"/>
</dbReference>
<evidence type="ECO:0000256" key="2">
    <source>
        <dbReference type="ARBA" id="ARBA00012513"/>
    </source>
</evidence>
<evidence type="ECO:0000256" key="10">
    <source>
        <dbReference type="ARBA" id="ARBA00022989"/>
    </source>
</evidence>
<dbReference type="CDD" id="cd10422">
    <property type="entry name" value="RNase_Ire1"/>
    <property type="match status" value="1"/>
</dbReference>